<evidence type="ECO:0000313" key="2">
    <source>
        <dbReference type="EMBL" id="AFI06015.1"/>
    </source>
</evidence>
<dbReference type="RefSeq" id="WP_014658739.1">
    <property type="nucleotide sequence ID" value="NC_017735.1"/>
</dbReference>
<dbReference type="KEGG" id="hcm:HCD_05065"/>
<evidence type="ECO:0000313" key="3">
    <source>
        <dbReference type="Proteomes" id="UP000005013"/>
    </source>
</evidence>
<protein>
    <submittedName>
        <fullName evidence="1">Uncharacterized protein</fullName>
    </submittedName>
</protein>
<dbReference type="EMBL" id="CP003481">
    <property type="protein sequence ID" value="AFI06015.1"/>
    <property type="molecule type" value="Genomic_DNA"/>
</dbReference>
<dbReference type="OrthoDB" id="5329604at2"/>
<name>I0EQJ2_HELCM</name>
<reference evidence="1 3" key="1">
    <citation type="journal article" date="2013" name="PLoS ONE">
        <title>Sequence Divergence and Conservation in Genomes ofHelicobacter cetorum Strains from a Dolphin and a Whale.</title>
        <authorList>
            <person name="Kersulyte D."/>
            <person name="Rossi M."/>
            <person name="Berg D.E."/>
        </authorList>
    </citation>
    <scope>NUCLEOTIDE SEQUENCE [LARGE SCALE GENOMIC DNA]</scope>
    <source>
        <strain evidence="1 3">MIT 99-5656</strain>
    </source>
</reference>
<evidence type="ECO:0000313" key="1">
    <source>
        <dbReference type="EMBL" id="AFI05211.1"/>
    </source>
</evidence>
<dbReference type="HOGENOM" id="CLU_1616741_0_0_7"/>
<proteinExistence type="predicted"/>
<accession>I0EQJ2</accession>
<keyword evidence="3" id="KW-1185">Reference proteome</keyword>
<organism evidence="1 3">
    <name type="scientific">Helicobacter cetorum (strain ATCC BAA-540 / CCUG 52418 / MIT 99-5656)</name>
    <dbReference type="NCBI Taxonomy" id="1163745"/>
    <lineage>
        <taxon>Bacteria</taxon>
        <taxon>Pseudomonadati</taxon>
        <taxon>Campylobacterota</taxon>
        <taxon>Epsilonproteobacteria</taxon>
        <taxon>Campylobacterales</taxon>
        <taxon>Helicobacteraceae</taxon>
        <taxon>Helicobacter</taxon>
    </lineage>
</organism>
<dbReference type="PATRIC" id="fig|1163745.3.peg.1069"/>
<gene>
    <name evidence="1" type="ordered locus">HCD_00895</name>
    <name evidence="2" type="ordered locus">HCD_05065</name>
</gene>
<dbReference type="AlphaFoldDB" id="I0EQJ2"/>
<dbReference type="KEGG" id="hcm:HCD_00895"/>
<sequence length="164" mass="19487">MNLYNKIQEFLSTYETLQTTQQKAVNNAQDNLKDFLKQELDKQCQALKKEITLYQQNQLQDEFKQIPLKISTIETELLQKTEEKIQSQIEQELNTTKIKQTELKAELYLQALLEINKIKTLQNVFMQCQCEELNALKLQNLINYEKEQAKLLKENPIQHIYLNH</sequence>
<dbReference type="EMBL" id="CP003481">
    <property type="protein sequence ID" value="AFI05211.1"/>
    <property type="molecule type" value="Genomic_DNA"/>
</dbReference>
<dbReference type="Proteomes" id="UP000005013">
    <property type="component" value="Chromosome"/>
</dbReference>